<dbReference type="Proteomes" id="UP000591131">
    <property type="component" value="Unassembled WGS sequence"/>
</dbReference>
<organism evidence="2 3">
    <name type="scientific">Perkinsus chesapeaki</name>
    <name type="common">Clam parasite</name>
    <name type="synonym">Perkinsus andrewsi</name>
    <dbReference type="NCBI Taxonomy" id="330153"/>
    <lineage>
        <taxon>Eukaryota</taxon>
        <taxon>Sar</taxon>
        <taxon>Alveolata</taxon>
        <taxon>Perkinsozoa</taxon>
        <taxon>Perkinsea</taxon>
        <taxon>Perkinsida</taxon>
        <taxon>Perkinsidae</taxon>
        <taxon>Perkinsus</taxon>
    </lineage>
</organism>
<sequence length="1153" mass="128384">MGFLSTSLASYPHRGTKSSSSSSDSGIGGSVSTYRSSLGSVGSQLSSYSTFGDDESCPRTSGYYYGTDAHSQCSLIFRQSTAMWSCPSKFGLPEEFEFARVNFDKRSLPDYDYYPLEWYTDKENGVLAGEKDTTVDFDSSCKKILIADAYDFAYFNWRQYEDGPTQRDELRAPRVQGHYIGQGDFDRCRINSVVDKDKKRWCMMKCVDQAKIPTPFEGPLLCWVSPPKRSSSSSRIDLPQFNTLDLKYKSSDIPRNELSVEISGDGLIMNLKDSFPSPRDGVFEWDSTDIIASPPKQPPVPRTSGNYFGEGKYRKCYFQFRNVGKKYAIMRCPRSDDRWSIPDAFLNHTFVYGVKENDGPGRLYSEIELFDKTDGNSPIGSKVDIKYDNSKIKLTFIGYDTPFYFTWSPMSGETGGAITLPFETGYYALPPREYPHMYLRRPLATRPQAAVSSTSIIAVSVTLGILTVLALVLYWQRESMVVVDLQERLMHATGEAVVWMLESPLGRLLLPSVNIENIKRRFGIDEASKLPFSWMAAGPPQAAGPPRDQRSSRAEDQIELMADERAGIDGIDTGNPDLLYGDSFDVFPVTNWQTVQTTKLKRSAEPCLWGMDVLEGDDTWCHLDRERLRVGDTIYEILNEAEDPKTVLSNFPLPLQDVCIVEFTIENLLDHQKVSIGISPKPIPLGEWAGHFPYSLGLFNDGSIFAGDWRSPIGTMLGGFASGDVITMIVKRKYGGAKLNGAAVLFRNGDLCGNACPVTMESLRVPLDGNEEPKIYGEDCERMVFGYRSLKGTDYEISSPVPMRPPRPNRAEWGYLPAPYIAISVAEAEATSPVKVVVNFGADPFAYARESISKVAGLLGLEGELSGSMDALGYGNSLLVDEMERYVQLRTAKILRMRASADEPPSPPREVQLRSPAVVPEPSLPVACENLPSAVEGVSSDDTPSPRYIDLSDRCRFVPLDDGGGGAPCDCAWFTLGAAHGICGRCGHDRLWHKPGPGEKRILLSEPATSRPSSPQRQSTPDETSPLDERWLALDGRMGDWRHAMVVGDEVWYNVKTREVTSERPEIYRHRKLRPPAVARAHTRRAEQLPSGGVSVTENATEKIEGKLDTFRGPVVDAARRSRRRHVVRLGITKTKHRIGNDPLKLSFNRTKI</sequence>
<feature type="region of interest" description="Disordered" evidence="1">
    <location>
        <begin position="997"/>
        <end position="1028"/>
    </location>
</feature>
<feature type="compositionally biased region" description="Low complexity" evidence="1">
    <location>
        <begin position="536"/>
        <end position="546"/>
    </location>
</feature>
<comment type="caution">
    <text evidence="2">The sequence shown here is derived from an EMBL/GenBank/DDBJ whole genome shotgun (WGS) entry which is preliminary data.</text>
</comment>
<feature type="region of interest" description="Disordered" evidence="1">
    <location>
        <begin position="1"/>
        <end position="28"/>
    </location>
</feature>
<dbReference type="OrthoDB" id="10679503at2759"/>
<dbReference type="InterPro" id="IPR043136">
    <property type="entry name" value="B30.2/SPRY_sf"/>
</dbReference>
<evidence type="ECO:0000256" key="1">
    <source>
        <dbReference type="SAM" id="MobiDB-lite"/>
    </source>
</evidence>
<evidence type="ECO:0000313" key="3">
    <source>
        <dbReference type="Proteomes" id="UP000591131"/>
    </source>
</evidence>
<dbReference type="EMBL" id="JAAPAO010000323">
    <property type="protein sequence ID" value="KAF4663225.1"/>
    <property type="molecule type" value="Genomic_DNA"/>
</dbReference>
<feature type="compositionally biased region" description="Low complexity" evidence="1">
    <location>
        <begin position="18"/>
        <end position="28"/>
    </location>
</feature>
<name>A0A7J6LVE0_PERCH</name>
<dbReference type="AlphaFoldDB" id="A0A7J6LVE0"/>
<dbReference type="Gene3D" id="2.60.120.920">
    <property type="match status" value="1"/>
</dbReference>
<evidence type="ECO:0000313" key="2">
    <source>
        <dbReference type="EMBL" id="KAF4663225.1"/>
    </source>
</evidence>
<feature type="compositionally biased region" description="Low complexity" evidence="1">
    <location>
        <begin position="1007"/>
        <end position="1021"/>
    </location>
</feature>
<gene>
    <name evidence="2" type="ORF">FOL47_005850</name>
</gene>
<keyword evidence="3" id="KW-1185">Reference proteome</keyword>
<reference evidence="2 3" key="1">
    <citation type="submission" date="2020-04" db="EMBL/GenBank/DDBJ databases">
        <title>Perkinsus chesapeaki whole genome sequence.</title>
        <authorList>
            <person name="Bogema D.R."/>
        </authorList>
    </citation>
    <scope>NUCLEOTIDE SEQUENCE [LARGE SCALE GENOMIC DNA]</scope>
    <source>
        <strain evidence="2">ATCC PRA-425</strain>
    </source>
</reference>
<feature type="region of interest" description="Disordered" evidence="1">
    <location>
        <begin position="535"/>
        <end position="554"/>
    </location>
</feature>
<protein>
    <submittedName>
        <fullName evidence="2">Uncharacterized protein</fullName>
    </submittedName>
</protein>
<proteinExistence type="predicted"/>
<accession>A0A7J6LVE0</accession>